<sequence>MELRVIILASQILLYPSLRVERSQHSQICHGYLKVDDLKLVALCDEISYKRDAILCKGSTTKLSQYYKRFAGQGRKGYSIWESSHLMIETVSPGRSTKGKPRQEISSPLKWMIFLANFLVFLSGVSVFALGVYLFIKDLSDVKFVDIVLNPAILLGVLGCVSACCSPTFSSDEDYNVTVLFLLVDRLPRFPVQYPTNFPEFADADASSTAVAIAPKLFCDLVGAFYGVYGG</sequence>
<keyword evidence="3" id="KW-1185">Reference proteome</keyword>
<keyword evidence="1" id="KW-0472">Membrane</keyword>
<comment type="caution">
    <text evidence="2">The sequence shown here is derived from an EMBL/GenBank/DDBJ whole genome shotgun (WGS) entry which is preliminary data.</text>
</comment>
<evidence type="ECO:0000313" key="2">
    <source>
        <dbReference type="EMBL" id="KAK6760975.1"/>
    </source>
</evidence>
<organism evidence="2 3">
    <name type="scientific">Necator americanus</name>
    <name type="common">Human hookworm</name>
    <dbReference type="NCBI Taxonomy" id="51031"/>
    <lineage>
        <taxon>Eukaryota</taxon>
        <taxon>Metazoa</taxon>
        <taxon>Ecdysozoa</taxon>
        <taxon>Nematoda</taxon>
        <taxon>Chromadorea</taxon>
        <taxon>Rhabditida</taxon>
        <taxon>Rhabditina</taxon>
        <taxon>Rhabditomorpha</taxon>
        <taxon>Strongyloidea</taxon>
        <taxon>Ancylostomatidae</taxon>
        <taxon>Bunostominae</taxon>
        <taxon>Necator</taxon>
    </lineage>
</organism>
<evidence type="ECO:0000256" key="1">
    <source>
        <dbReference type="SAM" id="Phobius"/>
    </source>
</evidence>
<keyword evidence="1" id="KW-0812">Transmembrane</keyword>
<gene>
    <name evidence="2" type="primary">Necator_chrX.g22318</name>
    <name evidence="2" type="ORF">RB195_022157</name>
</gene>
<keyword evidence="1" id="KW-1133">Transmembrane helix</keyword>
<dbReference type="EMBL" id="JAVFWL010000006">
    <property type="protein sequence ID" value="KAK6760975.1"/>
    <property type="molecule type" value="Genomic_DNA"/>
</dbReference>
<evidence type="ECO:0000313" key="3">
    <source>
        <dbReference type="Proteomes" id="UP001303046"/>
    </source>
</evidence>
<feature type="transmembrane region" description="Helical" evidence="1">
    <location>
        <begin position="111"/>
        <end position="136"/>
    </location>
</feature>
<protein>
    <submittedName>
        <fullName evidence="2">Uncharacterized protein</fullName>
    </submittedName>
</protein>
<accession>A0ABR1EEF6</accession>
<name>A0ABR1EEF6_NECAM</name>
<reference evidence="2 3" key="1">
    <citation type="submission" date="2023-08" db="EMBL/GenBank/DDBJ databases">
        <title>A Necator americanus chromosomal reference genome.</title>
        <authorList>
            <person name="Ilik V."/>
            <person name="Petrzelkova K.J."/>
            <person name="Pardy F."/>
            <person name="Fuh T."/>
            <person name="Niatou-Singa F.S."/>
            <person name="Gouil Q."/>
            <person name="Baker L."/>
            <person name="Ritchie M.E."/>
            <person name="Jex A.R."/>
            <person name="Gazzola D."/>
            <person name="Li H."/>
            <person name="Toshio Fujiwara R."/>
            <person name="Zhan B."/>
            <person name="Aroian R.V."/>
            <person name="Pafco B."/>
            <person name="Schwarz E.M."/>
        </authorList>
    </citation>
    <scope>NUCLEOTIDE SEQUENCE [LARGE SCALE GENOMIC DNA]</scope>
    <source>
        <strain evidence="2 3">Aroian</strain>
        <tissue evidence="2">Whole animal</tissue>
    </source>
</reference>
<dbReference type="Proteomes" id="UP001303046">
    <property type="component" value="Unassembled WGS sequence"/>
</dbReference>
<proteinExistence type="predicted"/>
<feature type="transmembrane region" description="Helical" evidence="1">
    <location>
        <begin position="148"/>
        <end position="169"/>
    </location>
</feature>